<accession>A0AAJ5WXU4</accession>
<evidence type="ECO:0000313" key="1">
    <source>
        <dbReference type="EMBL" id="WEK38174.1"/>
    </source>
</evidence>
<name>A0AAJ5WXU4_9BACT</name>
<dbReference type="AlphaFoldDB" id="A0AAJ5WXU4"/>
<sequence length="101" mass="11020">MQTYDTVSEAVNGLKQRGYTIDFNLEFDCISCHKTPVSLRPDAFSIVEVHRFEGNSDPADEAVVYAIESASGEKGLLVNGFGPSADPVSEEMVEKLQVKGH</sequence>
<dbReference type="EMBL" id="CP119311">
    <property type="protein sequence ID" value="WEK38174.1"/>
    <property type="molecule type" value="Genomic_DNA"/>
</dbReference>
<gene>
    <name evidence="1" type="ORF">P0Y53_11770</name>
</gene>
<evidence type="ECO:0000313" key="2">
    <source>
        <dbReference type="Proteomes" id="UP001220610"/>
    </source>
</evidence>
<proteinExistence type="predicted"/>
<organism evidence="1 2">
    <name type="scientific">Candidatus Pseudobacter hemicellulosilyticus</name>
    <dbReference type="NCBI Taxonomy" id="3121375"/>
    <lineage>
        <taxon>Bacteria</taxon>
        <taxon>Pseudomonadati</taxon>
        <taxon>Bacteroidota</taxon>
        <taxon>Chitinophagia</taxon>
        <taxon>Chitinophagales</taxon>
        <taxon>Chitinophagaceae</taxon>
        <taxon>Pseudobacter</taxon>
    </lineage>
</organism>
<reference evidence="1" key="1">
    <citation type="submission" date="2023-03" db="EMBL/GenBank/DDBJ databases">
        <title>Andean soil-derived lignocellulolytic bacterial consortium as a source of novel taxa and putative plastic-active enzymes.</title>
        <authorList>
            <person name="Diaz-Garcia L."/>
            <person name="Chuvochina M."/>
            <person name="Feuerriegel G."/>
            <person name="Bunk B."/>
            <person name="Sproer C."/>
            <person name="Streit W.R."/>
            <person name="Rodriguez L.M."/>
            <person name="Overmann J."/>
            <person name="Jimenez D.J."/>
        </authorList>
    </citation>
    <scope>NUCLEOTIDE SEQUENCE</scope>
    <source>
        <strain evidence="1">MAG 7</strain>
    </source>
</reference>
<dbReference type="Proteomes" id="UP001220610">
    <property type="component" value="Chromosome"/>
</dbReference>
<protein>
    <recommendedName>
        <fullName evidence="3">Phosphoribosylpyrophosphate synthetase</fullName>
    </recommendedName>
</protein>
<evidence type="ECO:0008006" key="3">
    <source>
        <dbReference type="Google" id="ProtNLM"/>
    </source>
</evidence>